<dbReference type="Gene3D" id="1.20.1270.210">
    <property type="match status" value="1"/>
</dbReference>
<dbReference type="Gene3D" id="3.40.140.120">
    <property type="match status" value="1"/>
</dbReference>
<organism evidence="4">
    <name type="scientific">Decurrovirus sp</name>
    <dbReference type="NCBI Taxonomy" id="2832697"/>
    <lineage>
        <taxon>Viruses</taxon>
        <taxon>Duplodnaviria</taxon>
        <taxon>Heunggongvirae</taxon>
        <taxon>Uroviricota</taxon>
        <taxon>Caudoviricetes</taxon>
        <taxon>Decurrovirus</taxon>
    </lineage>
</organism>
<keyword evidence="2" id="KW-1160">Virus entry into host cell</keyword>
<keyword evidence="2" id="KW-1171">Viral genome ejection through host cell envelope</keyword>
<keyword evidence="3" id="KW-0231">Viral genome packaging</keyword>
<keyword evidence="1" id="KW-1188">Viral release from host cell</keyword>
<keyword evidence="2" id="KW-1162">Viral penetration into host cytoplasm</keyword>
<evidence type="ECO:0000256" key="3">
    <source>
        <dbReference type="ARBA" id="ARBA00023219"/>
    </source>
</evidence>
<evidence type="ECO:0000256" key="2">
    <source>
        <dbReference type="ARBA" id="ARBA00023009"/>
    </source>
</evidence>
<evidence type="ECO:0000313" key="4">
    <source>
        <dbReference type="EMBL" id="XCI65016.1"/>
    </source>
</evidence>
<dbReference type="Gene3D" id="3.30.1120.70">
    <property type="match status" value="1"/>
</dbReference>
<accession>A0AAU8HXJ0</accession>
<dbReference type="InterPro" id="IPR006944">
    <property type="entry name" value="Phage/GTA_portal"/>
</dbReference>
<name>A0AAU8HXJ0_9CAUD</name>
<dbReference type="EMBL" id="PP870127">
    <property type="protein sequence ID" value="XCI65016.1"/>
    <property type="molecule type" value="Genomic_DNA"/>
</dbReference>
<reference evidence="4" key="1">
    <citation type="journal article" date="2024" name="bioRxiv">
        <title>The salivary virome during childhood dental caries.</title>
        <authorList>
            <person name="Tang J."/>
            <person name="Baker J.L."/>
        </authorList>
    </citation>
    <scope>NUCLEOTIDE SEQUENCE</scope>
    <source>
        <strain evidence="4">11_unbinned_2</strain>
    </source>
</reference>
<evidence type="ECO:0000256" key="1">
    <source>
        <dbReference type="ARBA" id="ARBA00022950"/>
    </source>
</evidence>
<dbReference type="Pfam" id="PF04860">
    <property type="entry name" value="Phage_portal"/>
    <property type="match status" value="1"/>
</dbReference>
<proteinExistence type="predicted"/>
<protein>
    <submittedName>
        <fullName evidence="4">Portal protein</fullName>
    </submittedName>
</protein>
<keyword evidence="1" id="KW-0118">Viral capsid assembly</keyword>
<sequence length="372" mass="40006">MASLAALFGFHREAAGAPVLPGVVPPPRHAVTTMTDRAALAIDSVYRAVTVLQAAGKQLSLDVWRDGNQLEGADVPTIIASPGPDLTVTAMIAETISSLAVRGNAYWLIGRDRDGRANSLRVLNPTECLPVLDSRTGERSVQWSGRTWQPTDLRHLRLTYVPGEAEGLGPIQACARALQGAADMAAYASQWTHSGGVPTGVLSTDQPITAQQATDAKKAWNESNSTDGGVAVIGAGLRYSPLHLTPSEVQFLESRAFDVLSVGRMFGIPAHMLLASVNGTSMTYQNVTDAATDFVRWTLMAYLREIEDTLTAILPRRTIVRFNLDALLRANAAARMTTHRTAIEAGIYSAEYARRIEGITDPTATPKEHAHE</sequence>
<dbReference type="InterPro" id="IPR006427">
    <property type="entry name" value="Portal_HK97"/>
</dbReference>
<dbReference type="NCBIfam" id="TIGR01537">
    <property type="entry name" value="portal_HK97"/>
    <property type="match status" value="1"/>
</dbReference>